<evidence type="ECO:0000313" key="2">
    <source>
        <dbReference type="EMBL" id="RMQ13190.1"/>
    </source>
</evidence>
<name>A0A3M3J0U5_PSESG</name>
<gene>
    <name evidence="2" type="ORF">ALQ11_102901</name>
    <name evidence="1" type="ORF">ALQ41_102976</name>
</gene>
<evidence type="ECO:0000313" key="1">
    <source>
        <dbReference type="EMBL" id="RMO49665.1"/>
    </source>
</evidence>
<reference evidence="3 4" key="1">
    <citation type="submission" date="2018-08" db="EMBL/GenBank/DDBJ databases">
        <title>Recombination of ecologically and evolutionarily significant loci maintains genetic cohesion in the Pseudomonas syringae species complex.</title>
        <authorList>
            <person name="Dillon M."/>
            <person name="Thakur S."/>
            <person name="Almeida R.N.D."/>
            <person name="Weir B.S."/>
            <person name="Guttman D.S."/>
        </authorList>
    </citation>
    <scope>NUCLEOTIDE SEQUENCE [LARGE SCALE GENOMIC DNA]</scope>
    <source>
        <strain evidence="2 3">ICMP 4182</strain>
        <strain evidence="1 4">ICMP 867</strain>
    </source>
</reference>
<dbReference type="EMBL" id="RBPT01000113">
    <property type="protein sequence ID" value="RMO49665.1"/>
    <property type="molecule type" value="Genomic_DNA"/>
</dbReference>
<evidence type="ECO:0000313" key="3">
    <source>
        <dbReference type="Proteomes" id="UP000272471"/>
    </source>
</evidence>
<organism evidence="1 4">
    <name type="scientific">Pseudomonas savastanoi pv. glycinea</name>
    <name type="common">Pseudomonas syringae pv. glycinea</name>
    <dbReference type="NCBI Taxonomy" id="318"/>
    <lineage>
        <taxon>Bacteria</taxon>
        <taxon>Pseudomonadati</taxon>
        <taxon>Pseudomonadota</taxon>
        <taxon>Gammaproteobacteria</taxon>
        <taxon>Pseudomonadales</taxon>
        <taxon>Pseudomonadaceae</taxon>
        <taxon>Pseudomonas</taxon>
    </lineage>
</organism>
<dbReference type="AlphaFoldDB" id="A0A3M3J0U5"/>
<dbReference type="Proteomes" id="UP000280599">
    <property type="component" value="Unassembled WGS sequence"/>
</dbReference>
<dbReference type="Proteomes" id="UP000272471">
    <property type="component" value="Unassembled WGS sequence"/>
</dbReference>
<protein>
    <submittedName>
        <fullName evidence="1">Transcriptional factor MdcH</fullName>
    </submittedName>
</protein>
<accession>A0A3M3J0U5</accession>
<evidence type="ECO:0000313" key="4">
    <source>
        <dbReference type="Proteomes" id="UP000280599"/>
    </source>
</evidence>
<sequence length="78" mass="8195">MLEQVADTHESLLRDDAADVWGAVAESTRCSAGITVTQSLARLTAAGYPISRRSAECDMRDPSLVSPLPCNDGGSPFG</sequence>
<dbReference type="EMBL" id="RBQX01000219">
    <property type="protein sequence ID" value="RMQ13190.1"/>
    <property type="molecule type" value="Genomic_DNA"/>
</dbReference>
<comment type="caution">
    <text evidence="1">The sequence shown here is derived from an EMBL/GenBank/DDBJ whole genome shotgun (WGS) entry which is preliminary data.</text>
</comment>
<proteinExistence type="predicted"/>